<evidence type="ECO:0000256" key="1">
    <source>
        <dbReference type="ARBA" id="ARBA00008950"/>
    </source>
</evidence>
<evidence type="ECO:0000313" key="3">
    <source>
        <dbReference type="EMBL" id="AQZ50489.1"/>
    </source>
</evidence>
<organism evidence="3 4">
    <name type="scientific">Martelella mediterranea DSM 17316</name>
    <dbReference type="NCBI Taxonomy" id="1122214"/>
    <lineage>
        <taxon>Bacteria</taxon>
        <taxon>Pseudomonadati</taxon>
        <taxon>Pseudomonadota</taxon>
        <taxon>Alphaproteobacteria</taxon>
        <taxon>Hyphomicrobiales</taxon>
        <taxon>Aurantimonadaceae</taxon>
        <taxon>Martelella</taxon>
    </lineage>
</organism>
<comment type="similarity">
    <text evidence="1">Belongs to the metallophosphoesterase superfamily. YfcE family.</text>
</comment>
<dbReference type="GO" id="GO:0005737">
    <property type="term" value="C:cytoplasm"/>
    <property type="evidence" value="ECO:0007669"/>
    <property type="project" value="TreeGrafter"/>
</dbReference>
<dbReference type="RefSeq" id="WP_018066111.1">
    <property type="nucleotide sequence ID" value="NZ_AQWH01000019.1"/>
</dbReference>
<dbReference type="PIRSF" id="PIRSF000883">
    <property type="entry name" value="Pesterase_MJ0912"/>
    <property type="match status" value="1"/>
</dbReference>
<dbReference type="Gene3D" id="3.60.21.10">
    <property type="match status" value="1"/>
</dbReference>
<dbReference type="InterPro" id="IPR011152">
    <property type="entry name" value="Pesterase_MJ0912"/>
</dbReference>
<proteinExistence type="inferred from homology"/>
<keyword evidence="4" id="KW-1185">Reference proteome</keyword>
<feature type="domain" description="Calcineurin-like phosphoesterase" evidence="2">
    <location>
        <begin position="1"/>
        <end position="181"/>
    </location>
</feature>
<protein>
    <submittedName>
        <fullName evidence="3">Phosphodiesterase</fullName>
    </submittedName>
</protein>
<dbReference type="KEGG" id="mmed:Mame_01118"/>
<dbReference type="EMBL" id="CP020330">
    <property type="protein sequence ID" value="AQZ50489.1"/>
    <property type="molecule type" value="Genomic_DNA"/>
</dbReference>
<reference evidence="3 4" key="1">
    <citation type="submission" date="2017-03" db="EMBL/GenBank/DDBJ databases">
        <title>Foreign affairs: Plasmid Transfer between Roseobacters and Rhizobia.</title>
        <authorList>
            <person name="Bartling P."/>
            <person name="Bunk B."/>
            <person name="Overmann J."/>
            <person name="Brinkmann H."/>
            <person name="Petersen J."/>
        </authorList>
    </citation>
    <scope>NUCLEOTIDE SEQUENCE [LARGE SCALE GENOMIC DNA]</scope>
    <source>
        <strain evidence="3 4">MACL11</strain>
    </source>
</reference>
<dbReference type="OrthoDB" id="9813918at2"/>
<dbReference type="InterPro" id="IPR029052">
    <property type="entry name" value="Metallo-depent_PP-like"/>
</dbReference>
<dbReference type="Pfam" id="PF12850">
    <property type="entry name" value="Metallophos_2"/>
    <property type="match status" value="1"/>
</dbReference>
<dbReference type="InterPro" id="IPR024654">
    <property type="entry name" value="Calcineurin-like_PHP_lpxH"/>
</dbReference>
<dbReference type="SUPFAM" id="SSF56300">
    <property type="entry name" value="Metallo-dependent phosphatases"/>
    <property type="match status" value="1"/>
</dbReference>
<dbReference type="STRING" id="1122214.Mame_01118"/>
<dbReference type="PANTHER" id="PTHR42850">
    <property type="entry name" value="METALLOPHOSPHOESTERASE"/>
    <property type="match status" value="1"/>
</dbReference>
<name>A0A1U9YYH2_9HYPH</name>
<dbReference type="eggNOG" id="COG0639">
    <property type="taxonomic scope" value="Bacteria"/>
</dbReference>
<dbReference type="GO" id="GO:0016791">
    <property type="term" value="F:phosphatase activity"/>
    <property type="evidence" value="ECO:0007669"/>
    <property type="project" value="TreeGrafter"/>
</dbReference>
<accession>A0A1U9YYH2</accession>
<dbReference type="InterPro" id="IPR050126">
    <property type="entry name" value="Ap4A_hydrolase"/>
</dbReference>
<evidence type="ECO:0000313" key="4">
    <source>
        <dbReference type="Proteomes" id="UP000191135"/>
    </source>
</evidence>
<sequence length="246" mass="27264">MKIAAIADIHGNIDALEAVLADMEQHQPDLIVNLGDSLSGPLTAGETADRLLPLRLTTVRGNHDRALVDRPFEDMGDWEKPIFGELSDEHLQWIRDMPSAAVVAQEVYLCHATPKNDEVMWLEELLDNGRFTLRGQTEIEALAAGVTYPLILCGHSHVARSVMLADGRLIVNPGSVGCPGFAYHIPVDHKLETATPFACYALIEKTEMGWTPTFRQVRYDTARMVSMARERGYEDWANVLATGWVG</sequence>
<dbReference type="PANTHER" id="PTHR42850:SF2">
    <property type="entry name" value="BLL5683 PROTEIN"/>
    <property type="match status" value="1"/>
</dbReference>
<dbReference type="Proteomes" id="UP000191135">
    <property type="component" value="Chromosome"/>
</dbReference>
<evidence type="ECO:0000259" key="2">
    <source>
        <dbReference type="Pfam" id="PF12850"/>
    </source>
</evidence>
<dbReference type="AlphaFoldDB" id="A0A1U9YYH2"/>
<gene>
    <name evidence="3" type="ORF">Mame_01118</name>
</gene>